<proteinExistence type="inferred from homology"/>
<sequence>MKAYFICKIIRAFPGWGGRHGGAGMQRFEGKVVLVTGAGSGIGAATVKRLHAEGATVIAVDVTEEGVSKVVQEIGDRTRVEGLALDVCDHSASIETVADVRKRHGALHGLVNCAGIKGVGSIVDVEPESFGRVMAVNLEGTINLCQAFVQAVKDDTGDRAIVNISSGAGVMGVANRLPYVASKFAVSGITKSMSPELGPLGIRVNAVAPGMTKTPFTEYMLQDPAAVERVNAKHPIGRMGEPEEIAAVIVFLLTKDASFMTGAIVSVDGGQTACL</sequence>
<keyword evidence="3" id="KW-0520">NAD</keyword>
<evidence type="ECO:0000259" key="4">
    <source>
        <dbReference type="SMART" id="SM00822"/>
    </source>
</evidence>
<dbReference type="InterPro" id="IPR057326">
    <property type="entry name" value="KR_dom"/>
</dbReference>
<dbReference type="Pfam" id="PF13561">
    <property type="entry name" value="adh_short_C2"/>
    <property type="match status" value="1"/>
</dbReference>
<dbReference type="InterPro" id="IPR036291">
    <property type="entry name" value="NAD(P)-bd_dom_sf"/>
</dbReference>
<evidence type="ECO:0000313" key="5">
    <source>
        <dbReference type="EMBL" id="MDV4186503.1"/>
    </source>
</evidence>
<name>A0ABU3YL83_9HYPH</name>
<dbReference type="EC" id="1.-.-.-" evidence="5"/>
<evidence type="ECO:0000256" key="2">
    <source>
        <dbReference type="ARBA" id="ARBA00023002"/>
    </source>
</evidence>
<organism evidence="5 6">
    <name type="scientific">Rhizobium brockwellii</name>
    <dbReference type="NCBI Taxonomy" id="3019932"/>
    <lineage>
        <taxon>Bacteria</taxon>
        <taxon>Pseudomonadati</taxon>
        <taxon>Pseudomonadota</taxon>
        <taxon>Alphaproteobacteria</taxon>
        <taxon>Hyphomicrobiales</taxon>
        <taxon>Rhizobiaceae</taxon>
        <taxon>Rhizobium/Agrobacterium group</taxon>
        <taxon>Rhizobium</taxon>
    </lineage>
</organism>
<gene>
    <name evidence="5" type="ORF">R1523_13430</name>
</gene>
<dbReference type="CDD" id="cd05233">
    <property type="entry name" value="SDR_c"/>
    <property type="match status" value="1"/>
</dbReference>
<comment type="similarity">
    <text evidence="1">Belongs to the short-chain dehydrogenases/reductases (SDR) family.</text>
</comment>
<dbReference type="SUPFAM" id="SSF51735">
    <property type="entry name" value="NAD(P)-binding Rossmann-fold domains"/>
    <property type="match status" value="1"/>
</dbReference>
<dbReference type="RefSeq" id="WP_317276235.1">
    <property type="nucleotide sequence ID" value="NZ_JAWJWH010000005.1"/>
</dbReference>
<dbReference type="Gene3D" id="3.40.50.720">
    <property type="entry name" value="NAD(P)-binding Rossmann-like Domain"/>
    <property type="match status" value="1"/>
</dbReference>
<dbReference type="GO" id="GO:0016491">
    <property type="term" value="F:oxidoreductase activity"/>
    <property type="evidence" value="ECO:0007669"/>
    <property type="project" value="UniProtKB-KW"/>
</dbReference>
<evidence type="ECO:0000256" key="1">
    <source>
        <dbReference type="ARBA" id="ARBA00006484"/>
    </source>
</evidence>
<evidence type="ECO:0000256" key="3">
    <source>
        <dbReference type="ARBA" id="ARBA00023027"/>
    </source>
</evidence>
<dbReference type="InterPro" id="IPR020904">
    <property type="entry name" value="Sc_DH/Rdtase_CS"/>
</dbReference>
<evidence type="ECO:0000313" key="6">
    <source>
        <dbReference type="Proteomes" id="UP001187203"/>
    </source>
</evidence>
<dbReference type="PANTHER" id="PTHR24321">
    <property type="entry name" value="DEHYDROGENASES, SHORT CHAIN"/>
    <property type="match status" value="1"/>
</dbReference>
<dbReference type="PRINTS" id="PR00081">
    <property type="entry name" value="GDHRDH"/>
</dbReference>
<dbReference type="PRINTS" id="PR00080">
    <property type="entry name" value="SDRFAMILY"/>
</dbReference>
<dbReference type="SMART" id="SM00822">
    <property type="entry name" value="PKS_KR"/>
    <property type="match status" value="1"/>
</dbReference>
<dbReference type="PANTHER" id="PTHR24321:SF8">
    <property type="entry name" value="ESTRADIOL 17-BETA-DEHYDROGENASE 8-RELATED"/>
    <property type="match status" value="1"/>
</dbReference>
<accession>A0ABU3YL83</accession>
<dbReference type="EMBL" id="JAWJWI010000005">
    <property type="protein sequence ID" value="MDV4186503.1"/>
    <property type="molecule type" value="Genomic_DNA"/>
</dbReference>
<comment type="caution">
    <text evidence="5">The sequence shown here is derived from an EMBL/GenBank/DDBJ whole genome shotgun (WGS) entry which is preliminary data.</text>
</comment>
<dbReference type="Proteomes" id="UP001187203">
    <property type="component" value="Unassembled WGS sequence"/>
</dbReference>
<keyword evidence="2 5" id="KW-0560">Oxidoreductase</keyword>
<feature type="domain" description="Ketoreductase" evidence="4">
    <location>
        <begin position="31"/>
        <end position="205"/>
    </location>
</feature>
<reference evidence="6" key="1">
    <citation type="journal article" date="2023" name="Int. J. Mol. Sci.">
        <title>Genomic and Metabolic Characterization of Plant Growth-Promoting Rhizobacteria Isolated from Nodules of Clovers Grown in Non-Farmed Soil.</title>
        <authorList>
            <person name="Wojcik M."/>
            <person name="Koper P."/>
            <person name="Zebracki K."/>
            <person name="Marczak M."/>
            <person name="Mazur A."/>
        </authorList>
    </citation>
    <scope>NUCLEOTIDE SEQUENCE [LARGE SCALE GENOMIC DNA]</scope>
    <source>
        <strain evidence="6">KB12</strain>
    </source>
</reference>
<dbReference type="InterPro" id="IPR002347">
    <property type="entry name" value="SDR_fam"/>
</dbReference>
<protein>
    <submittedName>
        <fullName evidence="5">SDR family oxidoreductase</fullName>
        <ecNumber evidence="5">1.-.-.-</ecNumber>
    </submittedName>
</protein>
<dbReference type="PROSITE" id="PS00061">
    <property type="entry name" value="ADH_SHORT"/>
    <property type="match status" value="1"/>
</dbReference>
<keyword evidence="6" id="KW-1185">Reference proteome</keyword>